<dbReference type="InterPro" id="IPR051257">
    <property type="entry name" value="Diverse_CBS-Domain"/>
</dbReference>
<evidence type="ECO:0000259" key="4">
    <source>
        <dbReference type="PROSITE" id="PS51371"/>
    </source>
</evidence>
<feature type="domain" description="CBS" evidence="4">
    <location>
        <begin position="177"/>
        <end position="236"/>
    </location>
</feature>
<dbReference type="Pfam" id="PF03445">
    <property type="entry name" value="DUF294"/>
    <property type="match status" value="1"/>
</dbReference>
<evidence type="ECO:0000256" key="2">
    <source>
        <dbReference type="PROSITE-ProRule" id="PRU00703"/>
    </source>
</evidence>
<dbReference type="InterPro" id="IPR018490">
    <property type="entry name" value="cNMP-bd_dom_sf"/>
</dbReference>
<dbReference type="Pfam" id="PF00571">
    <property type="entry name" value="CBS"/>
    <property type="match status" value="2"/>
</dbReference>
<dbReference type="CDD" id="cd05401">
    <property type="entry name" value="NT_GlnE_GlnD_like"/>
    <property type="match status" value="1"/>
</dbReference>
<keyword evidence="6" id="KW-1185">Reference proteome</keyword>
<evidence type="ECO:0000313" key="6">
    <source>
        <dbReference type="Proteomes" id="UP001366166"/>
    </source>
</evidence>
<dbReference type="InterPro" id="IPR046342">
    <property type="entry name" value="CBS_dom_sf"/>
</dbReference>
<dbReference type="SMART" id="SM00100">
    <property type="entry name" value="cNMP"/>
    <property type="match status" value="1"/>
</dbReference>
<proteinExistence type="predicted"/>
<dbReference type="SUPFAM" id="SSF51206">
    <property type="entry name" value="cAMP-binding domain-like"/>
    <property type="match status" value="1"/>
</dbReference>
<evidence type="ECO:0000259" key="3">
    <source>
        <dbReference type="PROSITE" id="PS50042"/>
    </source>
</evidence>
<gene>
    <name evidence="5" type="ORF">FAK_15170</name>
</gene>
<dbReference type="AlphaFoldDB" id="A0AAU9EVA4"/>
<dbReference type="InterPro" id="IPR005105">
    <property type="entry name" value="GlnD_Uridyltrans_N"/>
</dbReference>
<accession>A0AAU9EVA4</accession>
<evidence type="ECO:0000256" key="1">
    <source>
        <dbReference type="ARBA" id="ARBA00023122"/>
    </source>
</evidence>
<dbReference type="PANTHER" id="PTHR43080:SF2">
    <property type="entry name" value="CBS DOMAIN-CONTAINING PROTEIN"/>
    <property type="match status" value="1"/>
</dbReference>
<dbReference type="KEGG" id="dmp:FAK_15170"/>
<feature type="domain" description="CBS" evidence="4">
    <location>
        <begin position="242"/>
        <end position="298"/>
    </location>
</feature>
<protein>
    <submittedName>
        <fullName evidence="5">Nucleotidyltransferase family protein</fullName>
    </submittedName>
</protein>
<dbReference type="GO" id="GO:0008773">
    <property type="term" value="F:[protein-PII] uridylyltransferase activity"/>
    <property type="evidence" value="ECO:0007669"/>
    <property type="project" value="InterPro"/>
</dbReference>
<dbReference type="PROSITE" id="PS50042">
    <property type="entry name" value="CNMP_BINDING_3"/>
    <property type="match status" value="1"/>
</dbReference>
<dbReference type="InterPro" id="IPR000644">
    <property type="entry name" value="CBS_dom"/>
</dbReference>
<dbReference type="SUPFAM" id="SSF54631">
    <property type="entry name" value="CBS-domain pair"/>
    <property type="match status" value="1"/>
</dbReference>
<keyword evidence="1 2" id="KW-0129">CBS domain</keyword>
<dbReference type="Pfam" id="PF00027">
    <property type="entry name" value="cNMP_binding"/>
    <property type="match status" value="1"/>
</dbReference>
<dbReference type="EMBL" id="AP028679">
    <property type="protein sequence ID" value="BEQ14451.1"/>
    <property type="molecule type" value="Genomic_DNA"/>
</dbReference>
<feature type="domain" description="Cyclic nucleotide-binding" evidence="3">
    <location>
        <begin position="18"/>
        <end position="141"/>
    </location>
</feature>
<reference evidence="6" key="1">
    <citation type="journal article" date="2023" name="Arch. Microbiol.">
        <title>Desulfoferula mesophilus gen. nov. sp. nov., a mesophilic sulfate-reducing bacterium isolated from a brackish lake sediment.</title>
        <authorList>
            <person name="Watanabe T."/>
            <person name="Yabe T."/>
            <person name="Tsuji J.M."/>
            <person name="Fukui M."/>
        </authorList>
    </citation>
    <scope>NUCLEOTIDE SEQUENCE [LARGE SCALE GENOMIC DNA]</scope>
    <source>
        <strain evidence="6">12FAK</strain>
    </source>
</reference>
<dbReference type="InterPro" id="IPR000595">
    <property type="entry name" value="cNMP-bd_dom"/>
</dbReference>
<dbReference type="Gene3D" id="2.60.120.10">
    <property type="entry name" value="Jelly Rolls"/>
    <property type="match status" value="1"/>
</dbReference>
<dbReference type="PANTHER" id="PTHR43080">
    <property type="entry name" value="CBS DOMAIN-CONTAINING PROTEIN CBSX3, MITOCHONDRIAL"/>
    <property type="match status" value="1"/>
</dbReference>
<dbReference type="Gene3D" id="3.10.580.10">
    <property type="entry name" value="CBS-domain"/>
    <property type="match status" value="1"/>
</dbReference>
<dbReference type="CDD" id="cd04587">
    <property type="entry name" value="CBS_pair_CAP-ED_NT_Pol-beta-like_DUF294_assoc"/>
    <property type="match status" value="1"/>
</dbReference>
<sequence>MEEFHWQRILEFVRAVTPFDSLPQEDLELAVSAMEVAYFPRDTVIIEQGGPSSRYLYFIQSGSARVSLPGAGENGGELLVDERGEGDTFGGLSLLQGGKAMFRVTAREDLICYLLPGGVFKSLCADHPALERHYGASLARNLQAVREHVSCELPAVAGLEGLSLSAAMVRSRVRQLMSPKPVTCLPAMPVKAAAHIMTQRQVGSIVVAQEGGHPLGILTDTDFRVRVMLRARSLDEPVAEFMSAPPHTISPDAYAFEALLHMSRHGVHHLVVVEDDRVVGVLSDRDLQAITGGSPVGVVRAIDKVASVAELVRLHPSIDRVVELLLRMGGSAGEMLALVTEFNDRVTAKLIALTEEDMEHTGQGRPPVPYGWMALGSEGRREQTLRTDQDNALIFANVPEASLERVKGWFLGFAERIVTGLERCGFPRCTGGVMASNPDWCLSEEGWHQTFVRWISDPQPITLRLASIFFDFREIYAEADYLDTLRLRLKQAMEDNRLFLRYMAANALYNRPPLGFLRQFVVEKGGEHANKLNLKLSGLTPIVDGARVMALDLGIETTNTLERLAAIEAQGIIKQELAADLVEAFSFITLLRISRHLEARAEGKTPDNFVDPESLNNFQRKMLREAFKVVSEMQSLLEQRYQTRLIT</sequence>
<dbReference type="PROSITE" id="PS51371">
    <property type="entry name" value="CBS"/>
    <property type="match status" value="2"/>
</dbReference>
<organism evidence="5 6">
    <name type="scientific">Desulfoferula mesophila</name>
    <dbReference type="NCBI Taxonomy" id="3058419"/>
    <lineage>
        <taxon>Bacteria</taxon>
        <taxon>Pseudomonadati</taxon>
        <taxon>Thermodesulfobacteriota</taxon>
        <taxon>Desulfarculia</taxon>
        <taxon>Desulfarculales</taxon>
        <taxon>Desulfarculaceae</taxon>
        <taxon>Desulfoferula</taxon>
    </lineage>
</organism>
<dbReference type="CDD" id="cd00038">
    <property type="entry name" value="CAP_ED"/>
    <property type="match status" value="1"/>
</dbReference>
<evidence type="ECO:0000313" key="5">
    <source>
        <dbReference type="EMBL" id="BEQ14451.1"/>
    </source>
</evidence>
<dbReference type="RefSeq" id="WP_338606157.1">
    <property type="nucleotide sequence ID" value="NZ_AP028679.1"/>
</dbReference>
<dbReference type="SMART" id="SM00116">
    <property type="entry name" value="CBS"/>
    <property type="match status" value="2"/>
</dbReference>
<dbReference type="Proteomes" id="UP001366166">
    <property type="component" value="Chromosome"/>
</dbReference>
<dbReference type="InterPro" id="IPR018821">
    <property type="entry name" value="DUF294_put_nucleoTrafse_sb-bd"/>
</dbReference>
<name>A0AAU9EVA4_9BACT</name>
<dbReference type="InterPro" id="IPR014710">
    <property type="entry name" value="RmlC-like_jellyroll"/>
</dbReference>
<dbReference type="Pfam" id="PF10335">
    <property type="entry name" value="DUF294_C"/>
    <property type="match status" value="1"/>
</dbReference>